<feature type="transmembrane region" description="Helical" evidence="8">
    <location>
        <begin position="585"/>
        <end position="609"/>
    </location>
</feature>
<dbReference type="Proteomes" id="UP000675781">
    <property type="component" value="Unassembled WGS sequence"/>
</dbReference>
<keyword evidence="11" id="KW-1185">Reference proteome</keyword>
<organism evidence="10 11">
    <name type="scientific">Actinospica durhamensis</name>
    <dbReference type="NCBI Taxonomy" id="1508375"/>
    <lineage>
        <taxon>Bacteria</taxon>
        <taxon>Bacillati</taxon>
        <taxon>Actinomycetota</taxon>
        <taxon>Actinomycetes</taxon>
        <taxon>Catenulisporales</taxon>
        <taxon>Actinospicaceae</taxon>
        <taxon>Actinospica</taxon>
    </lineage>
</organism>
<evidence type="ECO:0000256" key="6">
    <source>
        <dbReference type="ARBA" id="ARBA00023136"/>
    </source>
</evidence>
<feature type="transmembrane region" description="Helical" evidence="8">
    <location>
        <begin position="521"/>
        <end position="540"/>
    </location>
</feature>
<dbReference type="GO" id="GO:0016020">
    <property type="term" value="C:membrane"/>
    <property type="evidence" value="ECO:0007669"/>
    <property type="project" value="UniProtKB-SubCell"/>
</dbReference>
<keyword evidence="6 8" id="KW-0472">Membrane</keyword>
<accession>A0A941EZ34</accession>
<evidence type="ECO:0000256" key="5">
    <source>
        <dbReference type="ARBA" id="ARBA00022989"/>
    </source>
</evidence>
<feature type="transmembrane region" description="Helical" evidence="8">
    <location>
        <begin position="189"/>
        <end position="209"/>
    </location>
</feature>
<keyword evidence="2 10" id="KW-0328">Glycosyltransferase</keyword>
<evidence type="ECO:0000256" key="1">
    <source>
        <dbReference type="ARBA" id="ARBA00004141"/>
    </source>
</evidence>
<dbReference type="InterPro" id="IPR001173">
    <property type="entry name" value="Glyco_trans_2-like"/>
</dbReference>
<dbReference type="InterPro" id="IPR050321">
    <property type="entry name" value="Glycosyltr_2/OpgH_subfam"/>
</dbReference>
<evidence type="ECO:0000256" key="4">
    <source>
        <dbReference type="ARBA" id="ARBA00022692"/>
    </source>
</evidence>
<feature type="transmembrane region" description="Helical" evidence="8">
    <location>
        <begin position="161"/>
        <end position="177"/>
    </location>
</feature>
<dbReference type="Gene3D" id="3.90.550.10">
    <property type="entry name" value="Spore Coat Polysaccharide Biosynthesis Protein SpsA, Chain A"/>
    <property type="match status" value="1"/>
</dbReference>
<dbReference type="GO" id="GO:0016757">
    <property type="term" value="F:glycosyltransferase activity"/>
    <property type="evidence" value="ECO:0007669"/>
    <property type="project" value="UniProtKB-KW"/>
</dbReference>
<keyword evidence="5 8" id="KW-1133">Transmembrane helix</keyword>
<name>A0A941EZ34_9ACTN</name>
<dbReference type="PANTHER" id="PTHR43867">
    <property type="entry name" value="CELLULOSE SYNTHASE CATALYTIC SUBUNIT A [UDP-FORMING]"/>
    <property type="match status" value="1"/>
</dbReference>
<reference evidence="10" key="1">
    <citation type="submission" date="2021-04" db="EMBL/GenBank/DDBJ databases">
        <title>Genome based classification of Actinospica acidithermotolerans sp. nov., an actinobacterium isolated from an Indonesian hot spring.</title>
        <authorList>
            <person name="Kusuma A.B."/>
            <person name="Putra K.E."/>
            <person name="Nafisah S."/>
            <person name="Loh J."/>
            <person name="Nouioui I."/>
            <person name="Goodfellow M."/>
        </authorList>
    </citation>
    <scope>NUCLEOTIDE SEQUENCE</scope>
    <source>
        <strain evidence="10">CSCA 57</strain>
    </source>
</reference>
<evidence type="ECO:0000256" key="2">
    <source>
        <dbReference type="ARBA" id="ARBA00022676"/>
    </source>
</evidence>
<evidence type="ECO:0000256" key="8">
    <source>
        <dbReference type="SAM" id="Phobius"/>
    </source>
</evidence>
<dbReference type="PANTHER" id="PTHR43867:SF2">
    <property type="entry name" value="CELLULOSE SYNTHASE CATALYTIC SUBUNIT A [UDP-FORMING]"/>
    <property type="match status" value="1"/>
</dbReference>
<comment type="caution">
    <text evidence="10">The sequence shown here is derived from an EMBL/GenBank/DDBJ whole genome shotgun (WGS) entry which is preliminary data.</text>
</comment>
<protein>
    <submittedName>
        <fullName evidence="10">Glycosyltransferase</fullName>
        <ecNumber evidence="10">2.4.-.-</ecNumber>
    </submittedName>
</protein>
<evidence type="ECO:0000313" key="11">
    <source>
        <dbReference type="Proteomes" id="UP000675781"/>
    </source>
</evidence>
<feature type="transmembrane region" description="Helical" evidence="8">
    <location>
        <begin position="615"/>
        <end position="634"/>
    </location>
</feature>
<dbReference type="AlphaFoldDB" id="A0A941EZ34"/>
<dbReference type="Pfam" id="PF13632">
    <property type="entry name" value="Glyco_trans_2_3"/>
    <property type="match status" value="1"/>
</dbReference>
<evidence type="ECO:0000313" key="10">
    <source>
        <dbReference type="EMBL" id="MBR7839122.1"/>
    </source>
</evidence>
<dbReference type="SUPFAM" id="SSF53448">
    <property type="entry name" value="Nucleotide-diphospho-sugar transferases"/>
    <property type="match status" value="1"/>
</dbReference>
<feature type="region of interest" description="Disordered" evidence="7">
    <location>
        <begin position="1"/>
        <end position="22"/>
    </location>
</feature>
<dbReference type="EMBL" id="JAGSOG010000381">
    <property type="protein sequence ID" value="MBR7839122.1"/>
    <property type="molecule type" value="Genomic_DNA"/>
</dbReference>
<dbReference type="RefSeq" id="WP_212533563.1">
    <property type="nucleotide sequence ID" value="NZ_JAGSOG010000381.1"/>
</dbReference>
<dbReference type="CDD" id="cd06421">
    <property type="entry name" value="CESA_CelA_like"/>
    <property type="match status" value="1"/>
</dbReference>
<gene>
    <name evidence="10" type="ORF">KDL01_38020</name>
</gene>
<sequence>MTTLDGHGAAAAPVTDPAADDEAGVPVVAVVAVGAESASGDVAGDLPGGRGRRRKIPEQVTELLPRIPSAHLLQPVDDERTPEPTDAAQTVLLSRITLLPFKRSPAPARDRLTWGDEPDPYGDEQLWRPELFTATVKATGTVLPKPPSQRTEKHLYNERRMWVLILGMVMSAPFLLYTQLGFLANSMRLWVLFPVVMMTPTVIVIRLFLEIGTRGFDFHAHSELVARWGPETYPSVDVMLPVCGESLEVLRNTWTYVAALQDGYPGVVTAYVLDDAARPEVATMAAEFGFRYGSRPNRGWFKKAGNLNFGLERSTGEFILILDADFVPSAEMLMETLPYFEQDPKLGILQTPQFFRNAGEQTFVERGAATSQELFYRAVQVARDQRDSVVCCGTNAVYRRAALAENGGITLISHSEDAHTGIDLRRLGWKVRYLPVNLASGLCPADVDSFFSQQYRWCAGTISIVSDRTFWRTKMPLRARLYDIVGFLYYVETAMFTILSPLIAVILCLVTPHEVILRNYLLVLPSALYTFVMTPLWHRVRCGVDMWPVTVVVSWSNIFAFWDALRGRQMSWRPSGGKKKSNRRLWLGLWTWSLGAGALGVVLSGWRMLDMNTAAFTPIFVPAVFYLVTILRILGTKWTTPVDA</sequence>
<evidence type="ECO:0000256" key="3">
    <source>
        <dbReference type="ARBA" id="ARBA00022679"/>
    </source>
</evidence>
<evidence type="ECO:0000256" key="7">
    <source>
        <dbReference type="SAM" id="MobiDB-lite"/>
    </source>
</evidence>
<dbReference type="EC" id="2.4.-.-" evidence="10"/>
<keyword evidence="3 10" id="KW-0808">Transferase</keyword>
<dbReference type="InterPro" id="IPR029044">
    <property type="entry name" value="Nucleotide-diphossugar_trans"/>
</dbReference>
<feature type="transmembrane region" description="Helical" evidence="8">
    <location>
        <begin position="546"/>
        <end position="565"/>
    </location>
</feature>
<feature type="domain" description="Glycosyltransferase 2-like" evidence="9">
    <location>
        <begin position="318"/>
        <end position="510"/>
    </location>
</feature>
<keyword evidence="4 8" id="KW-0812">Transmembrane</keyword>
<proteinExistence type="predicted"/>
<evidence type="ECO:0000259" key="9">
    <source>
        <dbReference type="Pfam" id="PF13632"/>
    </source>
</evidence>
<comment type="subcellular location">
    <subcellularLocation>
        <location evidence="1">Membrane</location>
        <topology evidence="1">Multi-pass membrane protein</topology>
    </subcellularLocation>
</comment>
<feature type="transmembrane region" description="Helical" evidence="8">
    <location>
        <begin position="487"/>
        <end position="509"/>
    </location>
</feature>